<evidence type="ECO:0000259" key="5">
    <source>
        <dbReference type="PROSITE" id="PS50893"/>
    </source>
</evidence>
<evidence type="ECO:0000256" key="3">
    <source>
        <dbReference type="ARBA" id="ARBA00022741"/>
    </source>
</evidence>
<dbReference type="InterPro" id="IPR027417">
    <property type="entry name" value="P-loop_NTPase"/>
</dbReference>
<gene>
    <name evidence="6" type="ORF">SAMN02746011_01729</name>
</gene>
<dbReference type="RefSeq" id="WP_078756425.1">
    <property type="nucleotide sequence ID" value="NZ_FUWO01000018.1"/>
</dbReference>
<dbReference type="InterPro" id="IPR050153">
    <property type="entry name" value="Metal_Ion_Import_ABC"/>
</dbReference>
<proteinExistence type="inferred from homology"/>
<dbReference type="SMART" id="SM00382">
    <property type="entry name" value="AAA"/>
    <property type="match status" value="1"/>
</dbReference>
<dbReference type="GO" id="GO:0016887">
    <property type="term" value="F:ATP hydrolysis activity"/>
    <property type="evidence" value="ECO:0007669"/>
    <property type="project" value="InterPro"/>
</dbReference>
<evidence type="ECO:0000256" key="1">
    <source>
        <dbReference type="ARBA" id="ARBA00005417"/>
    </source>
</evidence>
<name>A0A1T4NE62_9LACT</name>
<dbReference type="Gene3D" id="3.40.50.300">
    <property type="entry name" value="P-loop containing nucleotide triphosphate hydrolases"/>
    <property type="match status" value="1"/>
</dbReference>
<dbReference type="SUPFAM" id="SSF52540">
    <property type="entry name" value="P-loop containing nucleoside triphosphate hydrolases"/>
    <property type="match status" value="1"/>
</dbReference>
<feature type="domain" description="ABC transporter" evidence="5">
    <location>
        <begin position="5"/>
        <end position="235"/>
    </location>
</feature>
<dbReference type="EMBL" id="FUWO01000018">
    <property type="protein sequence ID" value="SJZ77549.1"/>
    <property type="molecule type" value="Genomic_DNA"/>
</dbReference>
<evidence type="ECO:0000256" key="2">
    <source>
        <dbReference type="ARBA" id="ARBA00022448"/>
    </source>
</evidence>
<dbReference type="GO" id="GO:0005524">
    <property type="term" value="F:ATP binding"/>
    <property type="evidence" value="ECO:0007669"/>
    <property type="project" value="UniProtKB-KW"/>
</dbReference>
<protein>
    <submittedName>
        <fullName evidence="6">Manganese/zinc/iron transport system ATP-binding protein</fullName>
    </submittedName>
</protein>
<dbReference type="OrthoDB" id="9806726at2"/>
<dbReference type="PANTHER" id="PTHR42734">
    <property type="entry name" value="METAL TRANSPORT SYSTEM ATP-BINDING PROTEIN TM_0124-RELATED"/>
    <property type="match status" value="1"/>
</dbReference>
<dbReference type="Pfam" id="PF00005">
    <property type="entry name" value="ABC_tran"/>
    <property type="match status" value="1"/>
</dbReference>
<dbReference type="InterPro" id="IPR003439">
    <property type="entry name" value="ABC_transporter-like_ATP-bd"/>
</dbReference>
<dbReference type="InterPro" id="IPR017871">
    <property type="entry name" value="ABC_transporter-like_CS"/>
</dbReference>
<sequence>MNPLLETIDLTVQYDKVKALNNLNIQLPQNKKIAIIGPNGAGKSTFIKACLGLIPYDGQVSVLNQTIKQSRQQIAYVPQRSNVNWYFPTTVEDVVKMGVSSNRFIFSPISKEKKNKVEEALAIMKLTDLKDRQINQLSGGQKQRVFLARAIAQDAQAYFLDEPLAGIDRTSEQLIMQQLNDFQKQNKSSITVHHQLETLKDYFDYVVMINQQLITAGPIDEVLTKDNLDLTYYGIKHSQLEANKHEHLME</sequence>
<dbReference type="STRING" id="1121925.SAMN02746011_01729"/>
<dbReference type="PROSITE" id="PS50893">
    <property type="entry name" value="ABC_TRANSPORTER_2"/>
    <property type="match status" value="1"/>
</dbReference>
<dbReference type="PROSITE" id="PS00211">
    <property type="entry name" value="ABC_TRANSPORTER_1"/>
    <property type="match status" value="1"/>
</dbReference>
<keyword evidence="4 6" id="KW-0067">ATP-binding</keyword>
<dbReference type="CDD" id="cd03235">
    <property type="entry name" value="ABC_Metallic_Cations"/>
    <property type="match status" value="1"/>
</dbReference>
<organism evidence="6 7">
    <name type="scientific">Globicatella sulfidifaciens DSM 15739</name>
    <dbReference type="NCBI Taxonomy" id="1121925"/>
    <lineage>
        <taxon>Bacteria</taxon>
        <taxon>Bacillati</taxon>
        <taxon>Bacillota</taxon>
        <taxon>Bacilli</taxon>
        <taxon>Lactobacillales</taxon>
        <taxon>Aerococcaceae</taxon>
        <taxon>Globicatella</taxon>
    </lineage>
</organism>
<evidence type="ECO:0000256" key="4">
    <source>
        <dbReference type="ARBA" id="ARBA00022840"/>
    </source>
</evidence>
<dbReference type="Proteomes" id="UP000189941">
    <property type="component" value="Unassembled WGS sequence"/>
</dbReference>
<accession>A0A1T4NE62</accession>
<comment type="similarity">
    <text evidence="1">Belongs to the ABC transporter superfamily.</text>
</comment>
<reference evidence="7" key="1">
    <citation type="submission" date="2017-02" db="EMBL/GenBank/DDBJ databases">
        <authorList>
            <person name="Varghese N."/>
            <person name="Submissions S."/>
        </authorList>
    </citation>
    <scope>NUCLEOTIDE SEQUENCE [LARGE SCALE GENOMIC DNA]</scope>
    <source>
        <strain evidence="7">DSM 15739</strain>
    </source>
</reference>
<dbReference type="InterPro" id="IPR003593">
    <property type="entry name" value="AAA+_ATPase"/>
</dbReference>
<keyword evidence="2" id="KW-0813">Transport</keyword>
<dbReference type="PANTHER" id="PTHR42734:SF5">
    <property type="entry name" value="IRON TRANSPORT SYSTEM ATP-BINDING PROTEIN HI_0361-RELATED"/>
    <property type="match status" value="1"/>
</dbReference>
<evidence type="ECO:0000313" key="7">
    <source>
        <dbReference type="Proteomes" id="UP000189941"/>
    </source>
</evidence>
<keyword evidence="7" id="KW-1185">Reference proteome</keyword>
<keyword evidence="3" id="KW-0547">Nucleotide-binding</keyword>
<evidence type="ECO:0000313" key="6">
    <source>
        <dbReference type="EMBL" id="SJZ77549.1"/>
    </source>
</evidence>
<dbReference type="AlphaFoldDB" id="A0A1T4NE62"/>